<organism evidence="12 13">
    <name type="scientific">Caerostris extrusa</name>
    <name type="common">Bark spider</name>
    <name type="synonym">Caerostris bankana</name>
    <dbReference type="NCBI Taxonomy" id="172846"/>
    <lineage>
        <taxon>Eukaryota</taxon>
        <taxon>Metazoa</taxon>
        <taxon>Ecdysozoa</taxon>
        <taxon>Arthropoda</taxon>
        <taxon>Chelicerata</taxon>
        <taxon>Arachnida</taxon>
        <taxon>Araneae</taxon>
        <taxon>Araneomorphae</taxon>
        <taxon>Entelegynae</taxon>
        <taxon>Araneoidea</taxon>
        <taxon>Araneidae</taxon>
        <taxon>Caerostris</taxon>
    </lineage>
</organism>
<dbReference type="PANTHER" id="PTHR13227">
    <property type="entry name" value="EUKARYOTIC TRANSLATION INITIATION FACTOR 2A"/>
    <property type="match status" value="1"/>
</dbReference>
<evidence type="ECO:0000313" key="13">
    <source>
        <dbReference type="Proteomes" id="UP001054945"/>
    </source>
</evidence>
<comment type="similarity">
    <text evidence="2 9">Belongs to the WD repeat EIF2A family.</text>
</comment>
<evidence type="ECO:0000256" key="6">
    <source>
        <dbReference type="ARBA" id="ARBA00022737"/>
    </source>
</evidence>
<gene>
    <name evidence="12" type="primary">eif2a</name>
    <name evidence="12" type="ORF">CEXT_618211</name>
</gene>
<evidence type="ECO:0000256" key="8">
    <source>
        <dbReference type="ARBA" id="ARBA00022917"/>
    </source>
</evidence>
<keyword evidence="4 9" id="KW-0396">Initiation factor</keyword>
<dbReference type="InterPro" id="IPR015943">
    <property type="entry name" value="WD40/YVTN_repeat-like_dom_sf"/>
</dbReference>
<dbReference type="PIRSF" id="PIRSF017222">
    <property type="entry name" value="eIF2A"/>
    <property type="match status" value="1"/>
</dbReference>
<feature type="region of interest" description="Disordered" evidence="10">
    <location>
        <begin position="442"/>
        <end position="529"/>
    </location>
</feature>
<feature type="region of interest" description="Disordered" evidence="10">
    <location>
        <begin position="547"/>
        <end position="566"/>
    </location>
</feature>
<dbReference type="AlphaFoldDB" id="A0AAV4MK68"/>
<dbReference type="Proteomes" id="UP001054945">
    <property type="component" value="Unassembled WGS sequence"/>
</dbReference>
<feature type="compositionally biased region" description="Basic residues" evidence="10">
    <location>
        <begin position="482"/>
        <end position="493"/>
    </location>
</feature>
<evidence type="ECO:0000256" key="2">
    <source>
        <dbReference type="ARBA" id="ARBA00009573"/>
    </source>
</evidence>
<dbReference type="EMBL" id="BPLR01019872">
    <property type="protein sequence ID" value="GIX72715.1"/>
    <property type="molecule type" value="Genomic_DNA"/>
</dbReference>
<keyword evidence="5" id="KW-0853">WD repeat</keyword>
<sequence>MKNWCFTEGVPLSCSGSKGIKFCYGPPNAEPFEAFPKVESPSCRDMLFASDGNLFSWCTNQRACATDCKEYKTLCKIDDTSINSLHLSPKGTYLSTWSIYKAKENVQESCNLHIWEVKTGTCIKSFIQKKQSGWHPQWSDDEKICARNVNNEIHFFEDANFEKIAKKIFIQKVAYFSLAPGAAPYHVACFVPGMKGQPSFVRLFKYPNFDGPNAVIAQKSFFKAERTDFYWNKTGRNCIFLTSVDVDKSGMSYYGELNLYYASVKGDTAKIKLGKDGPVYSVQWNPNSTEFCVVYGFMPAKATVYNLKCEPLLDFDGAPRNEVNYSPVGDRLSLSGFGNLQGMIEVWDLKLKKKISQFKAQDSTYIQWSYDGEYILTATTAPRLRISNGFRIWHYTGSLLTEVFLDTSEELYDIKWKPVPNEMLKAKPTIFSPVSGIKSSIPEASKQVYRPPGAQGKQSSFKLHDEDSSKKEDASNAAAMTKNKKKNLARKAKKESEKLIEDNAEMPKTEPLKTVNNYSSELTGDPEKDKKIKSLLKKLNQIEKLKQDQATGKPLELNQSKNKKAGELEAELASLQLN</sequence>
<dbReference type="GO" id="GO:0006417">
    <property type="term" value="P:regulation of translation"/>
    <property type="evidence" value="ECO:0007669"/>
    <property type="project" value="UniProtKB-KW"/>
</dbReference>
<dbReference type="GO" id="GO:0000049">
    <property type="term" value="F:tRNA binding"/>
    <property type="evidence" value="ECO:0007669"/>
    <property type="project" value="UniProtKB-UniRule"/>
</dbReference>
<dbReference type="GO" id="GO:0003729">
    <property type="term" value="F:mRNA binding"/>
    <property type="evidence" value="ECO:0007669"/>
    <property type="project" value="TreeGrafter"/>
</dbReference>
<comment type="function">
    <text evidence="1 9">Functions in the early steps of protein synthesis of a small number of specific mRNAs. Acts by directing the binding of methionyl-tRNAi to 40S ribosomal subunits. In contrast to the eIF-2 complex, it binds methionyl-tRNAi to 40S subunits in a codon-dependent manner, whereas the eIF-2 complex binds methionyl-tRNAi to 40S subunits in a GTP-dependent manner.</text>
</comment>
<feature type="domain" description="Translation initiation factor beta propellor-like" evidence="11">
    <location>
        <begin position="219"/>
        <end position="413"/>
    </location>
</feature>
<reference evidence="12 13" key="1">
    <citation type="submission" date="2021-06" db="EMBL/GenBank/DDBJ databases">
        <title>Caerostris extrusa draft genome.</title>
        <authorList>
            <person name="Kono N."/>
            <person name="Arakawa K."/>
        </authorList>
    </citation>
    <scope>NUCLEOTIDE SEQUENCE [LARGE SCALE GENOMIC DNA]</scope>
</reference>
<name>A0AAV4MK68_CAEEX</name>
<evidence type="ECO:0000256" key="4">
    <source>
        <dbReference type="ARBA" id="ARBA00022540"/>
    </source>
</evidence>
<protein>
    <recommendedName>
        <fullName evidence="3 9">Eukaryotic translation initiation factor 2A</fullName>
        <shortName evidence="9">eIF-2A</shortName>
    </recommendedName>
</protein>
<evidence type="ECO:0000256" key="9">
    <source>
        <dbReference type="PIRNR" id="PIRNR017222"/>
    </source>
</evidence>
<keyword evidence="8 9" id="KW-0648">Protein biosynthesis</keyword>
<keyword evidence="6" id="KW-0677">Repeat</keyword>
<keyword evidence="13" id="KW-1185">Reference proteome</keyword>
<evidence type="ECO:0000259" key="11">
    <source>
        <dbReference type="Pfam" id="PF08662"/>
    </source>
</evidence>
<evidence type="ECO:0000256" key="7">
    <source>
        <dbReference type="ARBA" id="ARBA00022845"/>
    </source>
</evidence>
<dbReference type="Pfam" id="PF08662">
    <property type="entry name" value="eIF2A"/>
    <property type="match status" value="1"/>
</dbReference>
<evidence type="ECO:0000256" key="3">
    <source>
        <dbReference type="ARBA" id="ARBA00013819"/>
    </source>
</evidence>
<evidence type="ECO:0000256" key="1">
    <source>
        <dbReference type="ARBA" id="ARBA00003993"/>
    </source>
</evidence>
<dbReference type="InterPro" id="IPR011387">
    <property type="entry name" value="TIF2A"/>
</dbReference>
<evidence type="ECO:0000256" key="10">
    <source>
        <dbReference type="SAM" id="MobiDB-lite"/>
    </source>
</evidence>
<proteinExistence type="inferred from homology"/>
<feature type="compositionally biased region" description="Basic and acidic residues" evidence="10">
    <location>
        <begin position="494"/>
        <end position="511"/>
    </location>
</feature>
<accession>A0AAV4MK68</accession>
<dbReference type="Gene3D" id="2.130.10.10">
    <property type="entry name" value="YVTN repeat-like/Quinoprotein amine dehydrogenase"/>
    <property type="match status" value="2"/>
</dbReference>
<feature type="compositionally biased region" description="Basic and acidic residues" evidence="10">
    <location>
        <begin position="462"/>
        <end position="474"/>
    </location>
</feature>
<evidence type="ECO:0000256" key="5">
    <source>
        <dbReference type="ARBA" id="ARBA00022574"/>
    </source>
</evidence>
<dbReference type="SUPFAM" id="SSF82171">
    <property type="entry name" value="DPP6 N-terminal domain-like"/>
    <property type="match status" value="1"/>
</dbReference>
<dbReference type="InterPro" id="IPR013979">
    <property type="entry name" value="TIF_beta_prop-like"/>
</dbReference>
<dbReference type="GO" id="GO:0043022">
    <property type="term" value="F:ribosome binding"/>
    <property type="evidence" value="ECO:0007669"/>
    <property type="project" value="UniProtKB-UniRule"/>
</dbReference>
<dbReference type="GO" id="GO:0003743">
    <property type="term" value="F:translation initiation factor activity"/>
    <property type="evidence" value="ECO:0007669"/>
    <property type="project" value="UniProtKB-UniRule"/>
</dbReference>
<evidence type="ECO:0000313" key="12">
    <source>
        <dbReference type="EMBL" id="GIX72715.1"/>
    </source>
</evidence>
<dbReference type="PANTHER" id="PTHR13227:SF0">
    <property type="entry name" value="EUKARYOTIC TRANSLATION INITIATION FACTOR 2A"/>
    <property type="match status" value="1"/>
</dbReference>
<comment type="caution">
    <text evidence="12">The sequence shown here is derived from an EMBL/GenBank/DDBJ whole genome shotgun (WGS) entry which is preliminary data.</text>
</comment>
<keyword evidence="7 9" id="KW-0810">Translation regulation</keyword>
<dbReference type="GO" id="GO:0022627">
    <property type="term" value="C:cytosolic small ribosomal subunit"/>
    <property type="evidence" value="ECO:0007669"/>
    <property type="project" value="TreeGrafter"/>
</dbReference>